<feature type="compositionally biased region" description="Low complexity" evidence="8">
    <location>
        <begin position="2719"/>
        <end position="2731"/>
    </location>
</feature>
<dbReference type="PROSITE" id="PS50952">
    <property type="entry name" value="KIX"/>
    <property type="match status" value="1"/>
</dbReference>
<dbReference type="InterPro" id="IPR000569">
    <property type="entry name" value="HECT_dom"/>
</dbReference>
<feature type="compositionally biased region" description="Basic and acidic residues" evidence="8">
    <location>
        <begin position="2824"/>
        <end position="2845"/>
    </location>
</feature>
<name>A0A6F9DWS3_9ASCI</name>
<dbReference type="GO" id="GO:0043130">
    <property type="term" value="F:ubiquitin binding"/>
    <property type="evidence" value="ECO:0007669"/>
    <property type="project" value="InterPro"/>
</dbReference>
<keyword evidence="5" id="KW-0539">Nucleus</keyword>
<dbReference type="GO" id="GO:0003723">
    <property type="term" value="F:RNA binding"/>
    <property type="evidence" value="ECO:0007669"/>
    <property type="project" value="InterPro"/>
</dbReference>
<feature type="region of interest" description="Disordered" evidence="8">
    <location>
        <begin position="91"/>
        <end position="126"/>
    </location>
</feature>
<feature type="region of interest" description="Disordered" evidence="8">
    <location>
        <begin position="1530"/>
        <end position="1569"/>
    </location>
</feature>
<feature type="region of interest" description="Disordered" evidence="8">
    <location>
        <begin position="2694"/>
        <end position="2734"/>
    </location>
</feature>
<dbReference type="InterPro" id="IPR047503">
    <property type="entry name" value="UBR-box_UBR5"/>
</dbReference>
<dbReference type="GO" id="GO:0006355">
    <property type="term" value="P:regulation of DNA-templated transcription"/>
    <property type="evidence" value="ECO:0007669"/>
    <property type="project" value="InterPro"/>
</dbReference>
<dbReference type="GO" id="GO:0008270">
    <property type="term" value="F:zinc ion binding"/>
    <property type="evidence" value="ECO:0007669"/>
    <property type="project" value="UniProtKB-KW"/>
</dbReference>
<feature type="zinc finger region" description="UBR-type" evidence="7">
    <location>
        <begin position="1415"/>
        <end position="1483"/>
    </location>
</feature>
<feature type="compositionally biased region" description="Polar residues" evidence="8">
    <location>
        <begin position="609"/>
        <end position="630"/>
    </location>
</feature>
<dbReference type="GO" id="GO:0003712">
    <property type="term" value="F:transcription coregulator activity"/>
    <property type="evidence" value="ECO:0007669"/>
    <property type="project" value="InterPro"/>
</dbReference>
<feature type="compositionally biased region" description="Basic and acidic residues" evidence="8">
    <location>
        <begin position="2178"/>
        <end position="2188"/>
    </location>
</feature>
<dbReference type="Gene3D" id="3.90.1750.10">
    <property type="entry name" value="Hect, E3 ligase catalytic domains"/>
    <property type="match status" value="1"/>
</dbReference>
<organism evidence="13">
    <name type="scientific">Phallusia mammillata</name>
    <dbReference type="NCBI Taxonomy" id="59560"/>
    <lineage>
        <taxon>Eukaryota</taxon>
        <taxon>Metazoa</taxon>
        <taxon>Chordata</taxon>
        <taxon>Tunicata</taxon>
        <taxon>Ascidiacea</taxon>
        <taxon>Phlebobranchia</taxon>
        <taxon>Ascidiidae</taxon>
        <taxon>Phallusia</taxon>
    </lineage>
</organism>
<feature type="domain" description="HECT" evidence="9">
    <location>
        <begin position="2872"/>
        <end position="3158"/>
    </location>
</feature>
<feature type="compositionally biased region" description="Polar residues" evidence="8">
    <location>
        <begin position="2406"/>
        <end position="2420"/>
    </location>
</feature>
<protein>
    <submittedName>
        <fullName evidence="13">E3 ubiquitin-protein ligase UBR5-like</fullName>
    </submittedName>
</protein>
<evidence type="ECO:0000256" key="4">
    <source>
        <dbReference type="ARBA" id="ARBA00022833"/>
    </source>
</evidence>
<dbReference type="Pfam" id="PF00632">
    <property type="entry name" value="HECT"/>
    <property type="match status" value="1"/>
</dbReference>
<dbReference type="InterPro" id="IPR035983">
    <property type="entry name" value="Hect_E3_ubiquitin_ligase"/>
</dbReference>
<evidence type="ECO:0000259" key="11">
    <source>
        <dbReference type="PROSITE" id="PS51157"/>
    </source>
</evidence>
<dbReference type="SUPFAM" id="SSF47040">
    <property type="entry name" value="Kix domain of CBP (creb binding protein)"/>
    <property type="match status" value="1"/>
</dbReference>
<feature type="region of interest" description="Disordered" evidence="8">
    <location>
        <begin position="599"/>
        <end position="653"/>
    </location>
</feature>
<evidence type="ECO:0000313" key="13">
    <source>
        <dbReference type="EMBL" id="CAB3267473.1"/>
    </source>
</evidence>
<dbReference type="SMART" id="SM00396">
    <property type="entry name" value="ZnF_UBR1"/>
    <property type="match status" value="1"/>
</dbReference>
<evidence type="ECO:0000256" key="7">
    <source>
        <dbReference type="PROSITE-ProRule" id="PRU00508"/>
    </source>
</evidence>
<dbReference type="InterPro" id="IPR003126">
    <property type="entry name" value="Znf_UBR"/>
</dbReference>
<dbReference type="GO" id="GO:0090263">
    <property type="term" value="P:positive regulation of canonical Wnt signaling pathway"/>
    <property type="evidence" value="ECO:0007669"/>
    <property type="project" value="TreeGrafter"/>
</dbReference>
<dbReference type="Gene3D" id="1.10.1900.10">
    <property type="entry name" value="c-terminal domain of poly(a) binding protein"/>
    <property type="match status" value="1"/>
</dbReference>
<dbReference type="Gene3D" id="1.10.246.20">
    <property type="entry name" value="Coactivator CBP, KIX domain"/>
    <property type="match status" value="1"/>
</dbReference>
<dbReference type="InterPro" id="IPR036053">
    <property type="entry name" value="PABP-dom"/>
</dbReference>
<feature type="region of interest" description="Disordered" evidence="8">
    <location>
        <begin position="790"/>
        <end position="812"/>
    </location>
</feature>
<dbReference type="CDD" id="cd14423">
    <property type="entry name" value="CUE_UBR5"/>
    <property type="match status" value="1"/>
</dbReference>
<dbReference type="PANTHER" id="PTHR46276:SF1">
    <property type="entry name" value="E3 UBIQUITIN-PROTEIN LIGASE UBR5"/>
    <property type="match status" value="1"/>
</dbReference>
<dbReference type="SMART" id="SM00517">
    <property type="entry name" value="PolyA"/>
    <property type="match status" value="1"/>
</dbReference>
<keyword evidence="4" id="KW-0862">Zinc</keyword>
<dbReference type="CDD" id="cd19675">
    <property type="entry name" value="UBR-box_UBR5"/>
    <property type="match status" value="1"/>
</dbReference>
<dbReference type="Gene3D" id="3.30.2410.10">
    <property type="entry name" value="Hect, E3 ligase catalytic domain"/>
    <property type="match status" value="1"/>
</dbReference>
<dbReference type="GO" id="GO:0034450">
    <property type="term" value="F:ubiquitin-ubiquitin ligase activity"/>
    <property type="evidence" value="ECO:0007669"/>
    <property type="project" value="TreeGrafter"/>
</dbReference>
<feature type="domain" description="KIX" evidence="10">
    <location>
        <begin position="894"/>
        <end position="973"/>
    </location>
</feature>
<gene>
    <name evidence="13" type="primary">Ubr5</name>
</gene>
<dbReference type="EMBL" id="LR791611">
    <property type="protein sequence ID" value="CAB3267473.1"/>
    <property type="molecule type" value="mRNA"/>
</dbReference>
<feature type="compositionally biased region" description="Basic and acidic residues" evidence="8">
    <location>
        <begin position="95"/>
        <end position="106"/>
    </location>
</feature>
<feature type="region of interest" description="Disordered" evidence="8">
    <location>
        <begin position="1773"/>
        <end position="1965"/>
    </location>
</feature>
<dbReference type="GO" id="GO:0005737">
    <property type="term" value="C:cytoplasm"/>
    <property type="evidence" value="ECO:0007669"/>
    <property type="project" value="TreeGrafter"/>
</dbReference>
<evidence type="ECO:0000259" key="9">
    <source>
        <dbReference type="PROSITE" id="PS50237"/>
    </source>
</evidence>
<dbReference type="Pfam" id="PF02172">
    <property type="entry name" value="KIX"/>
    <property type="match status" value="1"/>
</dbReference>
<evidence type="ECO:0000256" key="2">
    <source>
        <dbReference type="ARBA" id="ARBA00022771"/>
    </source>
</evidence>
<evidence type="ECO:0000259" key="12">
    <source>
        <dbReference type="PROSITE" id="PS51309"/>
    </source>
</evidence>
<keyword evidence="2" id="KW-0863">Zinc-finger</keyword>
<feature type="compositionally biased region" description="Polar residues" evidence="8">
    <location>
        <begin position="2482"/>
        <end position="2500"/>
    </location>
</feature>
<dbReference type="PROSITE" id="PS50237">
    <property type="entry name" value="HECT"/>
    <property type="match status" value="1"/>
</dbReference>
<feature type="compositionally biased region" description="Acidic residues" evidence="8">
    <location>
        <begin position="1884"/>
        <end position="1898"/>
    </location>
</feature>
<feature type="region of interest" description="Disordered" evidence="8">
    <location>
        <begin position="2794"/>
        <end position="2865"/>
    </location>
</feature>
<dbReference type="GO" id="GO:0005634">
    <property type="term" value="C:nucleus"/>
    <property type="evidence" value="ECO:0007669"/>
    <property type="project" value="TreeGrafter"/>
</dbReference>
<feature type="region of interest" description="Disordered" evidence="8">
    <location>
        <begin position="154"/>
        <end position="173"/>
    </location>
</feature>
<feature type="compositionally biased region" description="Low complexity" evidence="8">
    <location>
        <begin position="2374"/>
        <end position="2395"/>
    </location>
</feature>
<dbReference type="Gene3D" id="3.30.2160.10">
    <property type="entry name" value="Hect, E3 ligase catalytic domain"/>
    <property type="match status" value="1"/>
</dbReference>
<feature type="active site" description="Glycyl thioester intermediate" evidence="6">
    <location>
        <position position="3127"/>
    </location>
</feature>
<feature type="region of interest" description="Disordered" evidence="8">
    <location>
        <begin position="2369"/>
        <end position="2451"/>
    </location>
</feature>
<feature type="compositionally biased region" description="Pro residues" evidence="8">
    <location>
        <begin position="1222"/>
        <end position="1235"/>
    </location>
</feature>
<dbReference type="PROSITE" id="PS51157">
    <property type="entry name" value="ZF_UBR"/>
    <property type="match status" value="1"/>
</dbReference>
<evidence type="ECO:0000256" key="3">
    <source>
        <dbReference type="ARBA" id="ARBA00022786"/>
    </source>
</evidence>
<feature type="region of interest" description="Disordered" evidence="8">
    <location>
        <begin position="2479"/>
        <end position="2500"/>
    </location>
</feature>
<dbReference type="PROSITE" id="PS51309">
    <property type="entry name" value="PABC"/>
    <property type="match status" value="1"/>
</dbReference>
<feature type="region of interest" description="Disordered" evidence="8">
    <location>
        <begin position="2661"/>
        <end position="2682"/>
    </location>
</feature>
<dbReference type="SMART" id="SM00119">
    <property type="entry name" value="HECTc"/>
    <property type="match status" value="1"/>
</dbReference>
<feature type="compositionally biased region" description="Acidic residues" evidence="8">
    <location>
        <begin position="1925"/>
        <end position="1943"/>
    </location>
</feature>
<evidence type="ECO:0000256" key="1">
    <source>
        <dbReference type="ARBA" id="ARBA00022723"/>
    </source>
</evidence>
<feature type="region of interest" description="Disordered" evidence="8">
    <location>
        <begin position="1137"/>
        <end position="1188"/>
    </location>
</feature>
<dbReference type="FunFam" id="3.30.2410.10:FF:000008">
    <property type="entry name" value="Putative E3 ubiquitin-protein ligase UBR5"/>
    <property type="match status" value="1"/>
</dbReference>
<dbReference type="Pfam" id="PF11547">
    <property type="entry name" value="E3_UbLigase_EDD"/>
    <property type="match status" value="1"/>
</dbReference>
<dbReference type="PANTHER" id="PTHR46276">
    <property type="entry name" value="E3 UBIQUITIN-PROTEIN LIGASE UBR5"/>
    <property type="match status" value="1"/>
</dbReference>
<evidence type="ECO:0000256" key="5">
    <source>
        <dbReference type="ARBA" id="ARBA00023242"/>
    </source>
</evidence>
<feature type="domain" description="UBR-type" evidence="11">
    <location>
        <begin position="1415"/>
        <end position="1483"/>
    </location>
</feature>
<feature type="domain" description="PABC" evidence="12">
    <location>
        <begin position="2718"/>
        <end position="2795"/>
    </location>
</feature>
<dbReference type="SUPFAM" id="SSF56204">
    <property type="entry name" value="Hect, E3 ligase catalytic domain"/>
    <property type="match status" value="1"/>
</dbReference>
<keyword evidence="3 6" id="KW-0833">Ubl conjugation pathway</keyword>
<dbReference type="SUPFAM" id="SSF63570">
    <property type="entry name" value="PABC (PABP) domain"/>
    <property type="match status" value="1"/>
</dbReference>
<feature type="region of interest" description="Disordered" evidence="8">
    <location>
        <begin position="1206"/>
        <end position="1307"/>
    </location>
</feature>
<dbReference type="InterPro" id="IPR002004">
    <property type="entry name" value="PABP_HYD_C"/>
</dbReference>
<dbReference type="InterPro" id="IPR036529">
    <property type="entry name" value="KIX_dom_sf"/>
</dbReference>
<feature type="compositionally biased region" description="Polar residues" evidence="8">
    <location>
        <begin position="2800"/>
        <end position="2809"/>
    </location>
</feature>
<dbReference type="Gene3D" id="1.10.8.10">
    <property type="entry name" value="DNA helicase RuvA subunit, C-terminal domain"/>
    <property type="match status" value="1"/>
</dbReference>
<dbReference type="Pfam" id="PF00658">
    <property type="entry name" value="MLLE"/>
    <property type="match status" value="1"/>
</dbReference>
<dbReference type="InterPro" id="IPR024725">
    <property type="entry name" value="UBR5_UBA"/>
</dbReference>
<reference evidence="13" key="1">
    <citation type="submission" date="2020-04" db="EMBL/GenBank/DDBJ databases">
        <authorList>
            <person name="Neveu A P."/>
        </authorList>
    </citation>
    <scope>NUCLEOTIDE SEQUENCE</scope>
    <source>
        <tissue evidence="13">Whole embryo</tissue>
    </source>
</reference>
<proteinExistence type="evidence at transcript level"/>
<feature type="compositionally biased region" description="Polar residues" evidence="8">
    <location>
        <begin position="1857"/>
        <end position="1866"/>
    </location>
</feature>
<sequence>MKSFVSNLQFVVQPISKGNKDFLDEEEKFQEKLLQLSENIFSCNVNDTSPAVQLLQQYSIKDCVVGPDHIVFLLDDGRVCRLGYTASILSPHSQKQNEEQAKDKSHQNRSSRSSKSMRTDDSPWNLDNANLLNMSSDVSWTRWGNRIGVIRSTASTSTGSSSTTASSSTRKTARMSLNSAAGIAGSNIRLIRSGQVRGRNLPLLSGQRVVLPASHVPEDLINQVQGVLQGKSRNLIVRELQRTNLDVNLAVNNLLSRDDEENDDLDDAGDYIPGEELMSLLDGGMHPGDHPRVVIDADAMLPEDLLGYSFSGRPPPSSRGLGGGGSGNSDRQNDPDDDNLTRMNSPHWIDLFRKIDSKRQPKLPTVPPPGSSGISLSEDIEWWVNDNGEAILFKLIGGMHSELVAVDNSCVLRQWKWKSKKPFNDGTFHPRSKFLNLENHKISMLATCSLRASIVTEGGAMATWMDESVSCHTMSLDQPCSAMDVIEMEVVKSLHVCPLYSAVLTQQGRVYWWGVLPFNQRKKILEKSQNSLLQNLSKENAPSSKPDLAVGTHVCLRHFPIYHAGAVAVNISTGTPKMGMLLESVWDLEKKAKFQIINDKTAKPETHQAPDNSTVEHGQDNSATTSLSDTSKSHKRKRSQDEDVEEADEAPHEEEWDLQKVVFIEDIRTIPIGKVTKIDGNIVAVQFSSSDEKSQESAEASSSLSSCRLLHKDDIVVVKSSLPRVVDCVQKTPRRLACDPRLHLHCINATTNGIAAVGNKPGEKLSYLRLSISMGRVLAQKVLPTKVESFVDPNDQNGQMNTTNQNKTSTPIPDFTADTLPTQIQKASVVLNRDQVQEVLGLNSSWSPIPVQSVSGKKAMFATQGLVDSGLLDMQSSANTSASGSVDAPINQGKVVHKWHSHVKGELRTYLIQKLVHRFFPTSDMMPINDNRLIKLLGFAHRVEKSCYAGANSKEEYFHLLAEKIHKIRKEIEEKRQKKPVAAAATAMAMCVDLSKEASTSVATNSMSKCKLLNCSQECPTLLQDYNAMLYPLLADENDGIRDPIWADIPPLLASGMGIHSVDADTRYTVTVLAFQNQVLMPLVLRRDFPAFEALIKSIETNPSTTWLNVFYKSLLDERCDGQRNLLHMCIEMSIPSSNKEQKEDEKEKDSKKSPAPKTVPESPARPNPGEPKPLMSTSPAGGLFMSDSDHADAVNAIANAISAVTRGPASGGPPDESPSRAPIPVPGSSPPVPPTQFASGPWGIQISEVHPPGSPILTWPPELPTWKNDGQQEEGINLTVPSSSDKKKNRSSSTWSEGKGEGKDRGTRWDAVSILKLICNSKCIQPHLKKLLTQKDTAGYTPFMFAVAHRAYPAALILFTAAINVAKETVAQQDKDVADKDEIGPEHYKQLLSMIYPSGSNADDNPLYMLCCNDTCTFTWTGAQHINQDIFECLTCGLTETLCCCTECARVCHKGHDCKLKRTSPTAYCDCWEKCACKSLVAGDNNDRMALLRNLLHLTDLYEIHNSSGQHILHFLIQTVVRQLLDQRQWRPPQRSSRMNVPPSRAHRMGRSGAKSPTQSGEQDMPEHDLHPPRFCREALLQLLSDWKAVRSLIMGGDTDRRDKLSVSFRLDSKDQSGSGVPLLPEDEELLQQQSGTARLDMFTHTLLIKSASYEYMDKLLETLIHTVQLNKGVKRDEGIMVARRFLRSVIRVFVVLTAQSTPDKISSKSSFYNQPTSKCRRAFLALTPIAVEELCEMAEALIAPVRMGVSRPTTSYSLLSHNMEVVHGSTTAFSKMPFPPRSTVSDDDSGRPGPSGGGVGKQVKKSSKSKKKSKRNTVLSRRYGSGRARSRRSHVGDGEHEDDNAGGESDHMETSQETSSTALAQDTGDEDQGADSERNESDMDLTDIELLAESDSDSLGSDDSKLLRDYMTTPRDREQSHDQDDDDDEEEYDTEPVNDDGGDAKSGGAHQEDEDTDSDHPLVWHDENTLERQATRQLRAESRQAPHTMQWAMGSSSMIPVKPPRSGNGAGGGGSRVGSNNLGSSSSNSGIIYVDRGMRRSDNLENVYINSILDRHYGPNRVKHAEEPRVNSSSVTNAQLARLFATCIREVSHLLAILKKGDYLSEAPLSTVLEVSFKEASDLQTFVKSFMEKTWNWLLTVVESTEYQLRYGQILTMASSPTHKDHPHHKSSGGSRDNRRSRDTSRHPGSSNFNEDAKQDFFSYVLSLMRSHSNEHSDLLPIVDVAALKHVAYVLDAYIYYMRGLSFRDADDMKNSTNSRNQISLDIGYDNSENEDEEDDDFSFHDDLYSVAIQSDPVSLRVNTNIPTEEDLNLFSQPPASFFHRSESMTFLGSSDSNPFDVPLPVALPLAEKPHILQPSARKEELFGRLRSSQSQQTHQVSSMSLSHRSSSSATDKDEDDARPSTSGKTPAASSSGNVDPPEHPHPPPPYSSVIRSTSSLNPPIVGDGGEAQREVVAVANAENVPMDTIQAPGAAVTVDVTSSESEPGPSGNKNGNSAVVESVLGKCRLTLELFSRVFLDDVGNEPKSILQELGGFEVREAKFRKDMERIRTSQTVDLQLNVERSRDPLIQQTFKNLNQHFKRRCGSSQPMAVLRVKVLFKDEPGEGTGVARSFYTAISEALLSSDPLPSLDGLIPGSASRKGSAASSVNPLMAQLCKRSQDDRGRSGTTSSNPGGRHINLRSFLTARYRDRGPRRGFSSGASVTPMSTNAAPFYRRSSSQRSNQSSLERSKHAIGERLFPKVLSMHSAWAPKVTGMLLGLPAYELLLLLRSERTLQDRVSEAIDQLLSSGYRAATGQRQSPSSGESRNETNEPGSGTGESRQEPTGESTTDKPPKSAEKDASSCAQQAEEQSGGPPLFYQPGKRGFYSPTSWGEMNEARLNAFRNVGRILGLCLLQNELCPLPLCRHVLKVILGRKVNWHDLAFFDPTLYESLRQLVVDAESDDGGVLEDLELTFVADLQSEESGRQVSLIADGAMTPVTKSNVRDYVRRYALHRMIVCCRKPLEKIRQGVYDVLPRYTLQSLTAEDLRLLVNGCGHVDLRTLISYTLFNDESGKSGSAEKLVQFKRWFWAVVDRLSSSDKQELLYFWTGSPALPASEDGFQPMPTITIRPPDDQHLPTANTCISRLYVPLYSTRQILKQKLSVAIKTKNFGFV</sequence>
<evidence type="ECO:0000256" key="6">
    <source>
        <dbReference type="PROSITE-ProRule" id="PRU00104"/>
    </source>
</evidence>
<keyword evidence="1" id="KW-0479">Metal-binding</keyword>
<evidence type="ECO:0000259" key="10">
    <source>
        <dbReference type="PROSITE" id="PS50952"/>
    </source>
</evidence>
<feature type="compositionally biased region" description="Basic and acidic residues" evidence="8">
    <location>
        <begin position="1140"/>
        <end position="1153"/>
    </location>
</feature>
<feature type="compositionally biased region" description="Polar residues" evidence="8">
    <location>
        <begin position="2703"/>
        <end position="2714"/>
    </location>
</feature>
<evidence type="ECO:0000256" key="8">
    <source>
        <dbReference type="SAM" id="MobiDB-lite"/>
    </source>
</evidence>
<dbReference type="FunFam" id="1.10.8.10:FF:000009">
    <property type="entry name" value="Putative E3 ubiquitin-protein ligase UBR5"/>
    <property type="match status" value="1"/>
</dbReference>
<feature type="region of interest" description="Disordered" evidence="8">
    <location>
        <begin position="2004"/>
        <end position="2027"/>
    </location>
</feature>
<feature type="compositionally biased region" description="Basic residues" evidence="8">
    <location>
        <begin position="1804"/>
        <end position="1817"/>
    </location>
</feature>
<feature type="compositionally biased region" description="Basic and acidic residues" evidence="8">
    <location>
        <begin position="1904"/>
        <end position="1924"/>
    </location>
</feature>
<dbReference type="InterPro" id="IPR003101">
    <property type="entry name" value="KIX_dom"/>
</dbReference>
<feature type="region of interest" description="Disordered" evidence="8">
    <location>
        <begin position="306"/>
        <end position="343"/>
    </location>
</feature>
<feature type="compositionally biased region" description="Polar residues" evidence="8">
    <location>
        <begin position="794"/>
        <end position="811"/>
    </location>
</feature>
<dbReference type="GO" id="GO:0000209">
    <property type="term" value="P:protein polyubiquitination"/>
    <property type="evidence" value="ECO:0007669"/>
    <property type="project" value="TreeGrafter"/>
</dbReference>
<accession>A0A6F9DWS3</accession>
<feature type="region of interest" description="Disordered" evidence="8">
    <location>
        <begin position="2160"/>
        <end position="2196"/>
    </location>
</feature>
<feature type="compositionally biased region" description="Acidic residues" evidence="8">
    <location>
        <begin position="642"/>
        <end position="653"/>
    </location>
</feature>